<dbReference type="InterPro" id="IPR012334">
    <property type="entry name" value="Pectin_lyas_fold"/>
</dbReference>
<dbReference type="PANTHER" id="PTHR36453:SF1">
    <property type="entry name" value="RIGHT HANDED BETA HELIX DOMAIN-CONTAINING PROTEIN"/>
    <property type="match status" value="1"/>
</dbReference>
<name>A0A8F9TVN6_9BACT</name>
<dbReference type="SMART" id="SM00710">
    <property type="entry name" value="PbH1"/>
    <property type="match status" value="6"/>
</dbReference>
<organism evidence="1 2">
    <name type="scientific">Horticoccus luteus</name>
    <dbReference type="NCBI Taxonomy" id="2862869"/>
    <lineage>
        <taxon>Bacteria</taxon>
        <taxon>Pseudomonadati</taxon>
        <taxon>Verrucomicrobiota</taxon>
        <taxon>Opitutia</taxon>
        <taxon>Opitutales</taxon>
        <taxon>Opitutaceae</taxon>
        <taxon>Horticoccus</taxon>
    </lineage>
</organism>
<evidence type="ECO:0000313" key="2">
    <source>
        <dbReference type="Proteomes" id="UP000825051"/>
    </source>
</evidence>
<dbReference type="InterPro" id="IPR006626">
    <property type="entry name" value="PbH1"/>
</dbReference>
<reference evidence="1" key="1">
    <citation type="submission" date="2021-08" db="EMBL/GenBank/DDBJ databases">
        <title>Genome of a novel bacterium of the phylum Verrucomicrobia, Oleiharenicola sp. KSB-15.</title>
        <authorList>
            <person name="Chung J.-H."/>
            <person name="Ahn J.-H."/>
            <person name="Yoon Y."/>
            <person name="Kim D.-Y."/>
            <person name="An S.-H."/>
            <person name="Park I."/>
            <person name="Yeon J."/>
        </authorList>
    </citation>
    <scope>NUCLEOTIDE SEQUENCE</scope>
    <source>
        <strain evidence="1">KSB-15</strain>
    </source>
</reference>
<dbReference type="AlphaFoldDB" id="A0A8F9TVN6"/>
<dbReference type="PANTHER" id="PTHR36453">
    <property type="entry name" value="SECRETED PROTEIN-RELATED"/>
    <property type="match status" value="1"/>
</dbReference>
<protein>
    <submittedName>
        <fullName evidence="1">Right-handed parallel beta-helix repeat-containing protein</fullName>
    </submittedName>
</protein>
<dbReference type="InterPro" id="IPR011050">
    <property type="entry name" value="Pectin_lyase_fold/virulence"/>
</dbReference>
<keyword evidence="2" id="KW-1185">Reference proteome</keyword>
<dbReference type="Gene3D" id="2.160.20.10">
    <property type="entry name" value="Single-stranded right-handed beta-helix, Pectin lyase-like"/>
    <property type="match status" value="2"/>
</dbReference>
<dbReference type="KEGG" id="ole:K0B96_15145"/>
<evidence type="ECO:0000313" key="1">
    <source>
        <dbReference type="EMBL" id="QYM78619.1"/>
    </source>
</evidence>
<proteinExistence type="predicted"/>
<dbReference type="RefSeq" id="WP_220161723.1">
    <property type="nucleotide sequence ID" value="NZ_CP080507.1"/>
</dbReference>
<dbReference type="Proteomes" id="UP000825051">
    <property type="component" value="Chromosome"/>
</dbReference>
<dbReference type="EMBL" id="CP080507">
    <property type="protein sequence ID" value="QYM78619.1"/>
    <property type="molecule type" value="Genomic_DNA"/>
</dbReference>
<dbReference type="SUPFAM" id="SSF51126">
    <property type="entry name" value="Pectin lyase-like"/>
    <property type="match status" value="1"/>
</dbReference>
<gene>
    <name evidence="1" type="ORF">K0B96_15145</name>
</gene>
<accession>A0A8F9TVN6</accession>
<sequence>MMFRSSLFRWVHLAALTAPVLWGGEPATLVAREDTRIHVSPRGDDGASGGAGAPVATLPRAMALARAARAADAGARIHILLADGIYRLAAPLVLGREDTPATGGVLSFESAGGRAIVSGGVPIRSWTRVASGEEPAGTAEAARGKLWMASVPEALHGRAFRTLYDEMERLPRARSARYLARGKHRGLADRLQKRDVIEFPAGSIKSWPNLDDVEILSRPNHNWLVNYLSLASVDEAALTARTTLPATYTPTGEFWVENVIESLDTPGEWVLRRAEGRVYFWPRGAEPGPNIVAPAVTTLVRVAGEEGCGGAPDEPVRGVEFVGLTFAHTDRDAWRGDDAGLQHDWAMWDKDDACLRFRVAENCAVRDCIFEAAGGQGIRADLYARALEIRGNTFRHLGAGGVLLCGYGPGTRDVNGGDEIVDNEFHHLGELWWHAPAVFLWQSGGNLVAHNYLHDLPYNGMVLDGVRPRYFAIATPKVPRPEFPPNLRENLRLMRWREIGNPRTTEAILPFAHTRDNVVRDNEIHDAMQVLRDGNGIYLSSAGKGNVIQRNVIYNMGGSAAIRTDDDQSYCTITDNVTFGVGIVIKDFNATWNNIMVNGGLRITSDRPDSRVERNVYVSYTGQSRFYEVDTVNSYFGNAPGDTMLGNYNPDHKPIVPPKTDHNLFSTSDRVGAEAFIQGMQRAWGNDRASRIGDPQFRDAAHGDFRFGENSPAEALGIHSVDTTHVGLLREPMVERLKRTSPIDLQQTATSKDRG</sequence>